<protein>
    <submittedName>
        <fullName evidence="2">Uncharacterized protein</fullName>
    </submittedName>
</protein>
<accession>A0A7S2HB84</accession>
<evidence type="ECO:0000256" key="1">
    <source>
        <dbReference type="SAM" id="SignalP"/>
    </source>
</evidence>
<feature type="signal peptide" evidence="1">
    <location>
        <begin position="1"/>
        <end position="20"/>
    </location>
</feature>
<gene>
    <name evidence="2" type="ORF">CBRE1094_LOCUS26004</name>
</gene>
<name>A0A7S2HB84_9EUKA</name>
<evidence type="ECO:0000313" key="2">
    <source>
        <dbReference type="EMBL" id="CAD9485721.1"/>
    </source>
</evidence>
<organism evidence="2">
    <name type="scientific">Haptolina brevifila</name>
    <dbReference type="NCBI Taxonomy" id="156173"/>
    <lineage>
        <taxon>Eukaryota</taxon>
        <taxon>Haptista</taxon>
        <taxon>Haptophyta</taxon>
        <taxon>Prymnesiophyceae</taxon>
        <taxon>Prymnesiales</taxon>
        <taxon>Prymnesiaceae</taxon>
        <taxon>Haptolina</taxon>
    </lineage>
</organism>
<dbReference type="EMBL" id="HBGU01047775">
    <property type="protein sequence ID" value="CAD9485721.1"/>
    <property type="molecule type" value="Transcribed_RNA"/>
</dbReference>
<keyword evidence="1" id="KW-0732">Signal</keyword>
<reference evidence="2" key="1">
    <citation type="submission" date="2021-01" db="EMBL/GenBank/DDBJ databases">
        <authorList>
            <person name="Corre E."/>
            <person name="Pelletier E."/>
            <person name="Niang G."/>
            <person name="Scheremetjew M."/>
            <person name="Finn R."/>
            <person name="Kale V."/>
            <person name="Holt S."/>
            <person name="Cochrane G."/>
            <person name="Meng A."/>
            <person name="Brown T."/>
            <person name="Cohen L."/>
        </authorList>
    </citation>
    <scope>NUCLEOTIDE SEQUENCE</scope>
    <source>
        <strain evidence="2">UTEX LB 985</strain>
    </source>
</reference>
<dbReference type="Gene3D" id="2.170.150.20">
    <property type="entry name" value="Peptide methionine sulfoxide reductase"/>
    <property type="match status" value="1"/>
</dbReference>
<proteinExistence type="predicted"/>
<sequence>MAMCMKLLLLALVIIPVATCLEGLVAEGNPHTIELRTAALPACCPAQSLPPERMMLGAATLRRQQDTFVRMHMRSHLGRQVEVFTFRQPARLSHLELPFDLALVDDIDPSDIVEVATPPADASDSWFPDYVWSSFVVCTAGGVPRHLGWRYTRKAGAIGGGPRSFVALIVRSSEAEAEAVPPAQSKAAIVEAVALPAGKEELAMENIKPLPVGMEAPAWMATMLAAVTARSVRSN</sequence>
<feature type="chain" id="PRO_5031153983" evidence="1">
    <location>
        <begin position="21"/>
        <end position="235"/>
    </location>
</feature>
<dbReference type="AlphaFoldDB" id="A0A7S2HB84"/>